<evidence type="ECO:0000256" key="2">
    <source>
        <dbReference type="ARBA" id="ARBA00005546"/>
    </source>
</evidence>
<comment type="subcellular location">
    <subcellularLocation>
        <location evidence="1">Nucleus</location>
    </subcellularLocation>
</comment>
<dbReference type="EMBL" id="CAJPDT010000054">
    <property type="protein sequence ID" value="CAF9929722.1"/>
    <property type="molecule type" value="Genomic_DNA"/>
</dbReference>
<comment type="similarity">
    <text evidence="2 8">Belongs to the CGI121/TPRKB family.</text>
</comment>
<dbReference type="Gene3D" id="3.30.2380.10">
    <property type="entry name" value="CGI121/TPRKB"/>
    <property type="match status" value="1"/>
</dbReference>
<evidence type="ECO:0000313" key="10">
    <source>
        <dbReference type="EMBL" id="CAF9929722.1"/>
    </source>
</evidence>
<dbReference type="GO" id="GO:0005829">
    <property type="term" value="C:cytosol"/>
    <property type="evidence" value="ECO:0007669"/>
    <property type="project" value="TreeGrafter"/>
</dbReference>
<comment type="caution">
    <text evidence="10">The sequence shown here is derived from an EMBL/GenBank/DDBJ whole genome shotgun (WGS) entry which is preliminary data.</text>
</comment>
<dbReference type="InterPro" id="IPR013926">
    <property type="entry name" value="CGI121/TPRKB"/>
</dbReference>
<dbReference type="OrthoDB" id="329139at2759"/>
<organism evidence="10 11">
    <name type="scientific">Imshaugia aleurites</name>
    <dbReference type="NCBI Taxonomy" id="172621"/>
    <lineage>
        <taxon>Eukaryota</taxon>
        <taxon>Fungi</taxon>
        <taxon>Dikarya</taxon>
        <taxon>Ascomycota</taxon>
        <taxon>Pezizomycotina</taxon>
        <taxon>Lecanoromycetes</taxon>
        <taxon>OSLEUM clade</taxon>
        <taxon>Lecanoromycetidae</taxon>
        <taxon>Lecanorales</taxon>
        <taxon>Lecanorineae</taxon>
        <taxon>Parmeliaceae</taxon>
        <taxon>Imshaugia</taxon>
    </lineage>
</organism>
<name>A0A8H3IIY2_9LECA</name>
<sequence>MASLQTLSLAHLPPDLAVHIALYTDLQNAPFLRDQLLQGNPDFEYALIDASVIISTTHVLAAVFRAANDYLNGRLKSRNVHSEIVFSLGANNNIAQSLRTFGIGPTSTTLLAIKLATTPAITPSTVSAHLASSVKGTAVAFSDATLATTADVGKIRKVYKLGGVGGGGGDPKGKRRRKDGSEEGSGGGGGGGGGVGTAGLDGEGERRELEVAILGLMALRGAV</sequence>
<evidence type="ECO:0000256" key="4">
    <source>
        <dbReference type="ARBA" id="ARBA00016009"/>
    </source>
</evidence>
<dbReference type="InterPro" id="IPR036504">
    <property type="entry name" value="CGI121/TPRKB_sf"/>
</dbReference>
<dbReference type="PANTHER" id="PTHR15840:SF10">
    <property type="entry name" value="EKC_KEOPS COMPLEX SUBUNIT TPRKB"/>
    <property type="match status" value="1"/>
</dbReference>
<evidence type="ECO:0000256" key="8">
    <source>
        <dbReference type="RuleBase" id="RU004398"/>
    </source>
</evidence>
<feature type="region of interest" description="Disordered" evidence="9">
    <location>
        <begin position="166"/>
        <end position="202"/>
    </location>
</feature>
<evidence type="ECO:0000313" key="11">
    <source>
        <dbReference type="Proteomes" id="UP000664534"/>
    </source>
</evidence>
<evidence type="ECO:0000256" key="3">
    <source>
        <dbReference type="ARBA" id="ARBA00015316"/>
    </source>
</evidence>
<evidence type="ECO:0000256" key="7">
    <source>
        <dbReference type="ARBA" id="ARBA00025043"/>
    </source>
</evidence>
<evidence type="ECO:0000256" key="9">
    <source>
        <dbReference type="SAM" id="MobiDB-lite"/>
    </source>
</evidence>
<proteinExistence type="inferred from homology"/>
<keyword evidence="5" id="KW-0819">tRNA processing</keyword>
<evidence type="ECO:0000256" key="5">
    <source>
        <dbReference type="ARBA" id="ARBA00022694"/>
    </source>
</evidence>
<gene>
    <name evidence="10" type="ORF">IMSHALPRED_007989</name>
</gene>
<accession>A0A8H3IIY2</accession>
<evidence type="ECO:0000256" key="1">
    <source>
        <dbReference type="ARBA" id="ARBA00004123"/>
    </source>
</evidence>
<feature type="compositionally biased region" description="Gly residues" evidence="9">
    <location>
        <begin position="183"/>
        <end position="201"/>
    </location>
</feature>
<reference evidence="10" key="1">
    <citation type="submission" date="2021-03" db="EMBL/GenBank/DDBJ databases">
        <authorList>
            <person name="Tagirdzhanova G."/>
        </authorList>
    </citation>
    <scope>NUCLEOTIDE SEQUENCE</scope>
</reference>
<dbReference type="GO" id="GO:0005634">
    <property type="term" value="C:nucleus"/>
    <property type="evidence" value="ECO:0007669"/>
    <property type="project" value="UniProtKB-SubCell"/>
</dbReference>
<keyword evidence="6 8" id="KW-0539">Nucleus</keyword>
<evidence type="ECO:0000256" key="6">
    <source>
        <dbReference type="ARBA" id="ARBA00023242"/>
    </source>
</evidence>
<dbReference type="GO" id="GO:0000408">
    <property type="term" value="C:EKC/KEOPS complex"/>
    <property type="evidence" value="ECO:0007669"/>
    <property type="project" value="TreeGrafter"/>
</dbReference>
<dbReference type="GO" id="GO:0002949">
    <property type="term" value="P:tRNA threonylcarbamoyladenosine modification"/>
    <property type="evidence" value="ECO:0007669"/>
    <property type="project" value="TreeGrafter"/>
</dbReference>
<dbReference type="Pfam" id="PF08617">
    <property type="entry name" value="CGI-121"/>
    <property type="match status" value="1"/>
</dbReference>
<dbReference type="AlphaFoldDB" id="A0A8H3IIY2"/>
<keyword evidence="11" id="KW-1185">Reference proteome</keyword>
<dbReference type="SUPFAM" id="SSF143870">
    <property type="entry name" value="PF0523-like"/>
    <property type="match status" value="1"/>
</dbReference>
<dbReference type="Proteomes" id="UP000664534">
    <property type="component" value="Unassembled WGS sequence"/>
</dbReference>
<protein>
    <recommendedName>
        <fullName evidence="4">EKC/KEOPS complex subunit CGI121</fullName>
    </recommendedName>
    <alternativeName>
        <fullName evidence="3">EKC/KEOPS complex subunit cgi121</fullName>
    </alternativeName>
</protein>
<dbReference type="PANTHER" id="PTHR15840">
    <property type="entry name" value="CGI-121 FAMILY MEMBER"/>
    <property type="match status" value="1"/>
</dbReference>
<comment type="function">
    <text evidence="7">Component of the EKC/KEOPS complex that is required for the formation of a threonylcarbamoyl group on adenosine at position 37 (t(6)A37) in tRNAs that read codons beginning with adenine. The complex is probably involved in the transfer of the threonylcarbamoyl moiety of threonylcarbamoyl-AMP (TC-AMP) to the N6 group of A37. CGI121 acts as an allosteric effector that regulates the t(6)A activity of the complex. The EKC/KEOPS complex also promotes both telomere uncapping and telomere elongation. The complex is required for efficient recruitment of transcriptional coactivators. CGI121 is not required for tRNA modification.</text>
</comment>